<feature type="domain" description="DUF7840" evidence="3">
    <location>
        <begin position="400"/>
        <end position="618"/>
    </location>
</feature>
<sequence>MRSFVYRIGLLCSVLPVSLYGATYSPSISDLANKPQWLSLLHYNQVGVIKQDGSQIEDPSFFLSPMGQTSAEAELNATLEALSEPVSTVLDPNQHAQCRFPARQSFIEHALPELALPEVVCPDFDEWRGQLDAEKVVLVFPAAYLNSPSSMYGHTLFRIKKAGNDTPLLDYAVNYAANTDPTDNQLVFSYKGLTGGYPGVVSVMPFYEKVKEYNFLENRDIWEYELSLPPAEVDMFVRHVWEMKGTSMPYYFFSQNCSYQLLTMLDAASPRLQLAEQFSIWAIPADTVREIKRQGLIEEATYRPSTLNKIENMLDQVSEEQIEVSKRLVEDVTLDPSLLVGFSEKEQLQILDVAYEYSRYLSARKKSSLAHLGRRSIQLLSMRSKLPSQPVFEPVVAPAVRDDQGHATARLSVGLDHRDGTNYGVLEYRPSYHDVLDPQGGYLRGAELSMFSGALRWSQEREVEVDYFNLVNIHSMAPTNALMTPKSWHVNASFLRDITMGDELVFRLQGGAGVTWPMGQSLLGAFWNGSASVDDVYDKGYQFETGPGVKWLWTGEKTNFMARYQYWWDVDQHNSTQQEAELAVANEFARDWQWRLSVGHVRTEEDDWELGKVSLLHFF</sequence>
<protein>
    <submittedName>
        <fullName evidence="5">DUF4105 domain-containing protein</fullName>
    </submittedName>
</protein>
<evidence type="ECO:0000259" key="2">
    <source>
        <dbReference type="Pfam" id="PF13387"/>
    </source>
</evidence>
<accession>A0ABW4B3M7</accession>
<feature type="domain" description="DUF7843" evidence="4">
    <location>
        <begin position="30"/>
        <end position="108"/>
    </location>
</feature>
<evidence type="ECO:0000313" key="6">
    <source>
        <dbReference type="Proteomes" id="UP001597059"/>
    </source>
</evidence>
<dbReference type="InterPro" id="IPR057165">
    <property type="entry name" value="DUF7843"/>
</dbReference>
<organism evidence="5 6">
    <name type="scientific">Rhodanobacter aciditrophus</name>
    <dbReference type="NCBI Taxonomy" id="1623218"/>
    <lineage>
        <taxon>Bacteria</taxon>
        <taxon>Pseudomonadati</taxon>
        <taxon>Pseudomonadota</taxon>
        <taxon>Gammaproteobacteria</taxon>
        <taxon>Lysobacterales</taxon>
        <taxon>Rhodanobacteraceae</taxon>
        <taxon>Rhodanobacter</taxon>
    </lineage>
</organism>
<keyword evidence="6" id="KW-1185">Reference proteome</keyword>
<name>A0ABW4B3M7_9GAMM</name>
<dbReference type="Proteomes" id="UP001597059">
    <property type="component" value="Unassembled WGS sequence"/>
</dbReference>
<proteinExistence type="predicted"/>
<feature type="chain" id="PRO_5045143446" evidence="1">
    <location>
        <begin position="22"/>
        <end position="619"/>
    </location>
</feature>
<dbReference type="EMBL" id="JBHTMN010000017">
    <property type="protein sequence ID" value="MFD1384654.1"/>
    <property type="molecule type" value="Genomic_DNA"/>
</dbReference>
<dbReference type="Pfam" id="PF25222">
    <property type="entry name" value="DUF7840"/>
    <property type="match status" value="1"/>
</dbReference>
<gene>
    <name evidence="5" type="ORF">ACFQ45_14885</name>
</gene>
<evidence type="ECO:0000256" key="1">
    <source>
        <dbReference type="SAM" id="SignalP"/>
    </source>
</evidence>
<evidence type="ECO:0000259" key="3">
    <source>
        <dbReference type="Pfam" id="PF25222"/>
    </source>
</evidence>
<dbReference type="Pfam" id="PF25225">
    <property type="entry name" value="DUF7843"/>
    <property type="match status" value="1"/>
</dbReference>
<dbReference type="InterPro" id="IPR025178">
    <property type="entry name" value="Lnb_N"/>
</dbReference>
<dbReference type="InterPro" id="IPR057162">
    <property type="entry name" value="DUF7840"/>
</dbReference>
<feature type="domain" description="Lnb N-terminal periplasmic" evidence="2">
    <location>
        <begin position="124"/>
        <end position="294"/>
    </location>
</feature>
<feature type="signal peptide" evidence="1">
    <location>
        <begin position="1"/>
        <end position="21"/>
    </location>
</feature>
<reference evidence="6" key="1">
    <citation type="journal article" date="2019" name="Int. J. Syst. Evol. Microbiol.">
        <title>The Global Catalogue of Microorganisms (GCM) 10K type strain sequencing project: providing services to taxonomists for standard genome sequencing and annotation.</title>
        <authorList>
            <consortium name="The Broad Institute Genomics Platform"/>
            <consortium name="The Broad Institute Genome Sequencing Center for Infectious Disease"/>
            <person name="Wu L."/>
            <person name="Ma J."/>
        </authorList>
    </citation>
    <scope>NUCLEOTIDE SEQUENCE [LARGE SCALE GENOMIC DNA]</scope>
    <source>
        <strain evidence="6">JCM 30774</strain>
    </source>
</reference>
<keyword evidence="1" id="KW-0732">Signal</keyword>
<dbReference type="Pfam" id="PF13387">
    <property type="entry name" value="Lnb_N"/>
    <property type="match status" value="1"/>
</dbReference>
<comment type="caution">
    <text evidence="5">The sequence shown here is derived from an EMBL/GenBank/DDBJ whole genome shotgun (WGS) entry which is preliminary data.</text>
</comment>
<evidence type="ECO:0000313" key="5">
    <source>
        <dbReference type="EMBL" id="MFD1384654.1"/>
    </source>
</evidence>
<dbReference type="RefSeq" id="WP_377369085.1">
    <property type="nucleotide sequence ID" value="NZ_JBHTMN010000017.1"/>
</dbReference>
<evidence type="ECO:0000259" key="4">
    <source>
        <dbReference type="Pfam" id="PF25225"/>
    </source>
</evidence>